<evidence type="ECO:0000256" key="4">
    <source>
        <dbReference type="ARBA" id="ARBA00022989"/>
    </source>
</evidence>
<feature type="transmembrane region" description="Helical" evidence="6">
    <location>
        <begin position="21"/>
        <end position="39"/>
    </location>
</feature>
<feature type="transmembrane region" description="Helical" evidence="6">
    <location>
        <begin position="75"/>
        <end position="96"/>
    </location>
</feature>
<dbReference type="PANTHER" id="PTHR43652:SF2">
    <property type="entry name" value="BASIC AMINO ACID ANTIPORTER YFCC-RELATED"/>
    <property type="match status" value="1"/>
</dbReference>
<evidence type="ECO:0000256" key="2">
    <source>
        <dbReference type="ARBA" id="ARBA00022475"/>
    </source>
</evidence>
<keyword evidence="3 6" id="KW-0812">Transmembrane</keyword>
<feature type="transmembrane region" description="Helical" evidence="6">
    <location>
        <begin position="108"/>
        <end position="131"/>
    </location>
</feature>
<keyword evidence="8" id="KW-1185">Reference proteome</keyword>
<evidence type="ECO:0000256" key="6">
    <source>
        <dbReference type="SAM" id="Phobius"/>
    </source>
</evidence>
<name>A0ABT2WPN1_9BACI</name>
<dbReference type="RefSeq" id="WP_263062417.1">
    <property type="nucleotide sequence ID" value="NZ_JAOUSE010000089.1"/>
</dbReference>
<dbReference type="Pfam" id="PF03606">
    <property type="entry name" value="DcuC"/>
    <property type="match status" value="1"/>
</dbReference>
<keyword evidence="4 6" id="KW-1133">Transmembrane helix</keyword>
<dbReference type="PANTHER" id="PTHR43652">
    <property type="entry name" value="BASIC AMINO ACID ANTIPORTER YFCC-RELATED"/>
    <property type="match status" value="1"/>
</dbReference>
<evidence type="ECO:0000313" key="7">
    <source>
        <dbReference type="EMBL" id="MCU9595877.1"/>
    </source>
</evidence>
<evidence type="ECO:0000313" key="8">
    <source>
        <dbReference type="Proteomes" id="UP001208656"/>
    </source>
</evidence>
<dbReference type="EMBL" id="JAOUSE010000089">
    <property type="protein sequence ID" value="MCU9595877.1"/>
    <property type="molecule type" value="Genomic_DNA"/>
</dbReference>
<keyword evidence="5 6" id="KW-0472">Membrane</keyword>
<dbReference type="InterPro" id="IPR018385">
    <property type="entry name" value="C4_dicarb_anaerob_car-like"/>
</dbReference>
<sequence length="230" mass="25057">MKSYYELLFRKSGTSRVYTRHKAAFAILVIALITLAIGVIKFGWYLTEISGLFILMGIAIGLISKMSFSKMAESFINGCQVLVLGALVVGVAYGILVILQEGNIMDTILYSLASAVGSLPSELSAIGMYIVQCLINYIVPSGSGQAALTMPIMTPLSDLVHVTRQTTVLAFQFGDGISNIFTPISGYFMAGLALAGISWIKWVRWIWPLIIIQYVLGAMFILIAHIIGYQ</sequence>
<evidence type="ECO:0000256" key="5">
    <source>
        <dbReference type="ARBA" id="ARBA00023136"/>
    </source>
</evidence>
<feature type="transmembrane region" description="Helical" evidence="6">
    <location>
        <begin position="206"/>
        <end position="227"/>
    </location>
</feature>
<proteinExistence type="predicted"/>
<protein>
    <submittedName>
        <fullName evidence="7">AbgT family transporter</fullName>
    </submittedName>
</protein>
<evidence type="ECO:0000256" key="3">
    <source>
        <dbReference type="ARBA" id="ARBA00022692"/>
    </source>
</evidence>
<gene>
    <name evidence="7" type="ORF">OEV82_15840</name>
</gene>
<organism evidence="7 8">
    <name type="scientific">Pallidibacillus thermolactis</name>
    <dbReference type="NCBI Taxonomy" id="251051"/>
    <lineage>
        <taxon>Bacteria</taxon>
        <taxon>Bacillati</taxon>
        <taxon>Bacillota</taxon>
        <taxon>Bacilli</taxon>
        <taxon>Bacillales</taxon>
        <taxon>Bacillaceae</taxon>
        <taxon>Pallidibacillus</taxon>
    </lineage>
</organism>
<dbReference type="Proteomes" id="UP001208656">
    <property type="component" value="Unassembled WGS sequence"/>
</dbReference>
<dbReference type="InterPro" id="IPR051679">
    <property type="entry name" value="DASS-Related_Transporters"/>
</dbReference>
<feature type="transmembrane region" description="Helical" evidence="6">
    <location>
        <begin position="180"/>
        <end position="200"/>
    </location>
</feature>
<reference evidence="7 8" key="1">
    <citation type="submission" date="2022-10" db="EMBL/GenBank/DDBJ databases">
        <title>Description of Fervidibacillus gen. nov. in the family Fervidibacillaceae fam. nov. with two species, Fervidibacillus albus sp. nov., and Fervidibacillus halotolerans sp. nov., isolated from tidal flat sediments.</title>
        <authorList>
            <person name="Kwon K.K."/>
            <person name="Yang S.-H."/>
        </authorList>
    </citation>
    <scope>NUCLEOTIDE SEQUENCE [LARGE SCALE GENOMIC DNA]</scope>
    <source>
        <strain evidence="7 8">DSM 23332</strain>
    </source>
</reference>
<accession>A0ABT2WPN1</accession>
<feature type="transmembrane region" description="Helical" evidence="6">
    <location>
        <begin position="45"/>
        <end position="63"/>
    </location>
</feature>
<evidence type="ECO:0000256" key="1">
    <source>
        <dbReference type="ARBA" id="ARBA00004651"/>
    </source>
</evidence>
<comment type="caution">
    <text evidence="7">The sequence shown here is derived from an EMBL/GenBank/DDBJ whole genome shotgun (WGS) entry which is preliminary data.</text>
</comment>
<keyword evidence="2" id="KW-1003">Cell membrane</keyword>
<comment type="subcellular location">
    <subcellularLocation>
        <location evidence="1">Cell membrane</location>
        <topology evidence="1">Multi-pass membrane protein</topology>
    </subcellularLocation>
</comment>